<sequence>MNYKYLFLALLSLGIFAEEKKPNAREISETTFSYWDKPDIQVFYSAPPIITPKTKILFLVHGVSRTAERYLNDWVLLSQGRDVLLVAPKFSKEFYNEYAYLMKTNKTGRPMNDTSLDLDSSLDELFNFFSAKFKIQTNDFRLYGHSGGAQFVHRYLMLGKETRIDKVAIANAGFYTFADSSISFPFGIKNMNVSDDRLKWFLSLKGGLFLGDMDNDPKHKSL</sequence>
<name>A0A0R2UDP3_9GAMM</name>
<organism evidence="1 2">
    <name type="scientific">SAR86 cluster bacterium BACL1 MAG-120820-bin45</name>
    <dbReference type="NCBI Taxonomy" id="1655612"/>
    <lineage>
        <taxon>Bacteria</taxon>
        <taxon>Pseudomonadati</taxon>
        <taxon>Pseudomonadota</taxon>
        <taxon>Gammaproteobacteria</taxon>
        <taxon>SAR86 cluster</taxon>
    </lineage>
</organism>
<proteinExistence type="predicted"/>
<accession>A0A0R2UDP3</accession>
<dbReference type="STRING" id="1655612.ABS10_00095"/>
<reference evidence="1 2" key="1">
    <citation type="submission" date="2015-10" db="EMBL/GenBank/DDBJ databases">
        <title>Metagenome-Assembled Genomes uncover a global brackish microbiome.</title>
        <authorList>
            <person name="Hugerth L.W."/>
            <person name="Larsson J."/>
            <person name="Alneberg J."/>
            <person name="Lindh M.V."/>
            <person name="Legrand C."/>
            <person name="Pinhassi J."/>
            <person name="Andersson A.F."/>
        </authorList>
    </citation>
    <scope>NUCLEOTIDE SEQUENCE [LARGE SCALE GENOMIC DNA]</scope>
    <source>
        <strain evidence="1">BACL1 MAG-120820-bin45</strain>
    </source>
</reference>
<dbReference type="Gene3D" id="3.40.50.1820">
    <property type="entry name" value="alpha/beta hydrolase"/>
    <property type="match status" value="1"/>
</dbReference>
<dbReference type="Proteomes" id="UP000051027">
    <property type="component" value="Unassembled WGS sequence"/>
</dbReference>
<gene>
    <name evidence="1" type="ORF">ABS10_00095</name>
</gene>
<evidence type="ECO:0008006" key="3">
    <source>
        <dbReference type="Google" id="ProtNLM"/>
    </source>
</evidence>
<dbReference type="AlphaFoldDB" id="A0A0R2UDP3"/>
<dbReference type="SUPFAM" id="SSF53474">
    <property type="entry name" value="alpha/beta-Hydrolases"/>
    <property type="match status" value="1"/>
</dbReference>
<evidence type="ECO:0000313" key="2">
    <source>
        <dbReference type="Proteomes" id="UP000051027"/>
    </source>
</evidence>
<protein>
    <recommendedName>
        <fullName evidence="3">Alpha/beta hydrolase</fullName>
    </recommendedName>
</protein>
<dbReference type="EMBL" id="LICS01000030">
    <property type="protein sequence ID" value="KRO95459.1"/>
    <property type="molecule type" value="Genomic_DNA"/>
</dbReference>
<feature type="non-terminal residue" evidence="1">
    <location>
        <position position="222"/>
    </location>
</feature>
<comment type="caution">
    <text evidence="1">The sequence shown here is derived from an EMBL/GenBank/DDBJ whole genome shotgun (WGS) entry which is preliminary data.</text>
</comment>
<evidence type="ECO:0000313" key="1">
    <source>
        <dbReference type="EMBL" id="KRO95459.1"/>
    </source>
</evidence>
<dbReference type="InterPro" id="IPR029058">
    <property type="entry name" value="AB_hydrolase_fold"/>
</dbReference>